<dbReference type="Proteomes" id="UP000696573">
    <property type="component" value="Unassembled WGS sequence"/>
</dbReference>
<dbReference type="EMBL" id="CABFNQ020000676">
    <property type="protein sequence ID" value="CAH0022213.1"/>
    <property type="molecule type" value="Genomic_DNA"/>
</dbReference>
<protein>
    <submittedName>
        <fullName evidence="1">Uncharacterized protein</fullName>
    </submittedName>
</protein>
<reference evidence="1" key="1">
    <citation type="submission" date="2021-10" db="EMBL/GenBank/DDBJ databases">
        <authorList>
            <person name="Piombo E."/>
        </authorList>
    </citation>
    <scope>NUCLEOTIDE SEQUENCE</scope>
</reference>
<proteinExistence type="predicted"/>
<sequence>MVTLSPTRPHFKLCTLSFGVCPDYSLILLCSEADKITNLTASQQTEIARTRPDLIHTLAGSWDMEVYVSLNTRCHFAMSQLISCPGVKRATDNGWKDRFSTYYHLLTLLPKESLSNTGDDTSADIPPITEVQAEALDTLHFIGGKFCVNTEF</sequence>
<name>A0A9N9VGV0_9HYPO</name>
<evidence type="ECO:0000313" key="1">
    <source>
        <dbReference type="EMBL" id="CAH0022213.1"/>
    </source>
</evidence>
<gene>
    <name evidence="1" type="ORF">CRHIZ90672A_00004017</name>
</gene>
<keyword evidence="2" id="KW-1185">Reference proteome</keyword>
<organism evidence="1 2">
    <name type="scientific">Clonostachys rhizophaga</name>
    <dbReference type="NCBI Taxonomy" id="160324"/>
    <lineage>
        <taxon>Eukaryota</taxon>
        <taxon>Fungi</taxon>
        <taxon>Dikarya</taxon>
        <taxon>Ascomycota</taxon>
        <taxon>Pezizomycotina</taxon>
        <taxon>Sordariomycetes</taxon>
        <taxon>Hypocreomycetidae</taxon>
        <taxon>Hypocreales</taxon>
        <taxon>Bionectriaceae</taxon>
        <taxon>Clonostachys</taxon>
    </lineage>
</organism>
<dbReference type="AlphaFoldDB" id="A0A9N9VGV0"/>
<comment type="caution">
    <text evidence="1">The sequence shown here is derived from an EMBL/GenBank/DDBJ whole genome shotgun (WGS) entry which is preliminary data.</text>
</comment>
<evidence type="ECO:0000313" key="2">
    <source>
        <dbReference type="Proteomes" id="UP000696573"/>
    </source>
</evidence>
<accession>A0A9N9VGV0</accession>